<keyword evidence="1" id="KW-0444">Lipid biosynthesis</keyword>
<dbReference type="PANTHER" id="PTHR43480:SF1">
    <property type="entry name" value="ACYL-[ACYL-CARRIER-PROTEIN]--UDP-N-ACETYLGLUCOSAMINE O-ACYLTRANSFERASE, MITOCHONDRIAL-RELATED"/>
    <property type="match status" value="1"/>
</dbReference>
<dbReference type="GO" id="GO:0016020">
    <property type="term" value="C:membrane"/>
    <property type="evidence" value="ECO:0007669"/>
    <property type="project" value="GOC"/>
</dbReference>
<dbReference type="PANTHER" id="PTHR43480">
    <property type="entry name" value="ACYL-[ACYL-CARRIER-PROTEIN]--UDP-N-ACETYLGLUCOSAMINE O-ACYLTRANSFERASE"/>
    <property type="match status" value="1"/>
</dbReference>
<dbReference type="AlphaFoldDB" id="A0A0F9A6Z6"/>
<gene>
    <name evidence="7" type="ORF">LCGC14_2608180</name>
</gene>
<dbReference type="NCBIfam" id="TIGR01852">
    <property type="entry name" value="lipid_A_lpxA"/>
    <property type="match status" value="1"/>
</dbReference>
<dbReference type="GO" id="GO:0008780">
    <property type="term" value="F:acyl-[acyl-carrier-protein]-UDP-N-acetylglucosamine O-acyltransferase activity"/>
    <property type="evidence" value="ECO:0007669"/>
    <property type="project" value="InterPro"/>
</dbReference>
<dbReference type="InterPro" id="IPR010137">
    <property type="entry name" value="Lipid_A_LpxA"/>
</dbReference>
<organism evidence="7">
    <name type="scientific">marine sediment metagenome</name>
    <dbReference type="NCBI Taxonomy" id="412755"/>
    <lineage>
        <taxon>unclassified sequences</taxon>
        <taxon>metagenomes</taxon>
        <taxon>ecological metagenomes</taxon>
    </lineage>
</organism>
<reference evidence="7" key="1">
    <citation type="journal article" date="2015" name="Nature">
        <title>Complex archaea that bridge the gap between prokaryotes and eukaryotes.</title>
        <authorList>
            <person name="Spang A."/>
            <person name="Saw J.H."/>
            <person name="Jorgensen S.L."/>
            <person name="Zaremba-Niedzwiedzka K."/>
            <person name="Martijn J."/>
            <person name="Lind A.E."/>
            <person name="van Eijk R."/>
            <person name="Schleper C."/>
            <person name="Guy L."/>
            <person name="Ettema T.J."/>
        </authorList>
    </citation>
    <scope>NUCLEOTIDE SEQUENCE</scope>
</reference>
<evidence type="ECO:0000256" key="5">
    <source>
        <dbReference type="ARBA" id="ARBA00023315"/>
    </source>
</evidence>
<keyword evidence="3" id="KW-0808">Transferase</keyword>
<name>A0A0F9A6Z6_9ZZZZ</name>
<keyword evidence="4" id="KW-0443">Lipid metabolism</keyword>
<dbReference type="InterPro" id="IPR029098">
    <property type="entry name" value="Acetyltransf_C"/>
</dbReference>
<evidence type="ECO:0000259" key="6">
    <source>
        <dbReference type="Pfam" id="PF13720"/>
    </source>
</evidence>
<sequence length="268" mass="29328">MTKIHPSAVIAKDVELADGVTLGPNCVVGRGTVIGAGTVFGPNVVIGKNVKIGKNNQLYATCAIGRPPQLLGLDPDTEVGRLTIGDNNIIREQVTIHPSMHPGEFTKVGNDNLLMVGVHLGHDCILKDKIVISNYSQISGHCKIETGVWLSGMVAVHQFVTFGKWCYATGFSGINHDIPPFVVVSGHYPPTIRSVNKRGLQRAGMTPDEQHEIFKGFKKIYRKNGVFIDRVKALADEDGLDANVRTMVDAIIRSSEHRFGRHLEQFRD</sequence>
<proteinExistence type="predicted"/>
<dbReference type="Gene3D" id="1.20.1180.10">
    <property type="entry name" value="Udp N-acetylglucosamine O-acyltransferase, C-terminal domain"/>
    <property type="match status" value="1"/>
</dbReference>
<dbReference type="PIRSF" id="PIRSF000456">
    <property type="entry name" value="UDP-GlcNAc_acltr"/>
    <property type="match status" value="1"/>
</dbReference>
<dbReference type="EMBL" id="LAZR01044206">
    <property type="protein sequence ID" value="KKL05225.1"/>
    <property type="molecule type" value="Genomic_DNA"/>
</dbReference>
<evidence type="ECO:0000256" key="2">
    <source>
        <dbReference type="ARBA" id="ARBA00022556"/>
    </source>
</evidence>
<accession>A0A0F9A6Z6</accession>
<dbReference type="Gene3D" id="2.160.10.10">
    <property type="entry name" value="Hexapeptide repeat proteins"/>
    <property type="match status" value="1"/>
</dbReference>
<dbReference type="InterPro" id="IPR037157">
    <property type="entry name" value="Acetyltransf_C_sf"/>
</dbReference>
<evidence type="ECO:0000313" key="7">
    <source>
        <dbReference type="EMBL" id="KKL05225.1"/>
    </source>
</evidence>
<protein>
    <recommendedName>
        <fullName evidence="6">UDP N-acetylglucosamine O-acyltransferase C-terminal domain-containing protein</fullName>
    </recommendedName>
</protein>
<dbReference type="NCBIfam" id="NF003657">
    <property type="entry name" value="PRK05289.1"/>
    <property type="match status" value="1"/>
</dbReference>
<evidence type="ECO:0000256" key="1">
    <source>
        <dbReference type="ARBA" id="ARBA00022516"/>
    </source>
</evidence>
<feature type="domain" description="UDP N-acetylglucosamine O-acyltransferase C-terminal" evidence="6">
    <location>
        <begin position="177"/>
        <end position="255"/>
    </location>
</feature>
<evidence type="ECO:0000256" key="3">
    <source>
        <dbReference type="ARBA" id="ARBA00022679"/>
    </source>
</evidence>
<dbReference type="Pfam" id="PF00132">
    <property type="entry name" value="Hexapep"/>
    <property type="match status" value="1"/>
</dbReference>
<dbReference type="InterPro" id="IPR001451">
    <property type="entry name" value="Hexapep"/>
</dbReference>
<dbReference type="GO" id="GO:0009245">
    <property type="term" value="P:lipid A biosynthetic process"/>
    <property type="evidence" value="ECO:0007669"/>
    <property type="project" value="UniProtKB-KW"/>
</dbReference>
<dbReference type="InterPro" id="IPR011004">
    <property type="entry name" value="Trimer_LpxA-like_sf"/>
</dbReference>
<keyword evidence="5" id="KW-0012">Acyltransferase</keyword>
<dbReference type="Pfam" id="PF13720">
    <property type="entry name" value="Acetyltransf_11"/>
    <property type="match status" value="1"/>
</dbReference>
<dbReference type="SUPFAM" id="SSF51161">
    <property type="entry name" value="Trimeric LpxA-like enzymes"/>
    <property type="match status" value="1"/>
</dbReference>
<evidence type="ECO:0000256" key="4">
    <source>
        <dbReference type="ARBA" id="ARBA00023098"/>
    </source>
</evidence>
<comment type="caution">
    <text evidence="7">The sequence shown here is derived from an EMBL/GenBank/DDBJ whole genome shotgun (WGS) entry which is preliminary data.</text>
</comment>
<keyword evidence="2" id="KW-0441">Lipid A biosynthesis</keyword>